<evidence type="ECO:0000313" key="4">
    <source>
        <dbReference type="Proteomes" id="UP001165396"/>
    </source>
</evidence>
<dbReference type="RefSeq" id="WP_258295684.1">
    <property type="nucleotide sequence ID" value="NZ_JANKJG010000013.1"/>
</dbReference>
<dbReference type="NCBIfam" id="TIGR01300">
    <property type="entry name" value="CPA3_mnhG_phaG"/>
    <property type="match status" value="1"/>
</dbReference>
<dbReference type="PANTHER" id="PTHR34703">
    <property type="entry name" value="ANTIPORTER SUBUNIT MNHG2-RELATED"/>
    <property type="match status" value="1"/>
</dbReference>
<keyword evidence="2" id="KW-1133">Transmembrane helix</keyword>
<protein>
    <submittedName>
        <fullName evidence="3">Na+/H+ antiporter subunit G</fullName>
    </submittedName>
</protein>
<keyword evidence="4" id="KW-1185">Reference proteome</keyword>
<organism evidence="3 4">
    <name type="scientific">Pseudosulfitobacter koreensis</name>
    <dbReference type="NCBI Taxonomy" id="2968472"/>
    <lineage>
        <taxon>Bacteria</taxon>
        <taxon>Pseudomonadati</taxon>
        <taxon>Pseudomonadota</taxon>
        <taxon>Alphaproteobacteria</taxon>
        <taxon>Rhodobacterales</taxon>
        <taxon>Roseobacteraceae</taxon>
        <taxon>Pseudosulfitobacter</taxon>
    </lineage>
</organism>
<evidence type="ECO:0000256" key="1">
    <source>
        <dbReference type="SAM" id="MobiDB-lite"/>
    </source>
</evidence>
<dbReference type="Pfam" id="PF03334">
    <property type="entry name" value="PhaG_MnhG_YufB"/>
    <property type="match status" value="1"/>
</dbReference>
<proteinExistence type="predicted"/>
<feature type="transmembrane region" description="Helical" evidence="2">
    <location>
        <begin position="45"/>
        <end position="63"/>
    </location>
</feature>
<keyword evidence="2" id="KW-0812">Transmembrane</keyword>
<dbReference type="Proteomes" id="UP001165396">
    <property type="component" value="Unassembled WGS sequence"/>
</dbReference>
<dbReference type="PANTHER" id="PTHR34703:SF1">
    <property type="entry name" value="ANTIPORTER SUBUNIT MNHG2-RELATED"/>
    <property type="match status" value="1"/>
</dbReference>
<comment type="caution">
    <text evidence="3">The sequence shown here is derived from an EMBL/GenBank/DDBJ whole genome shotgun (WGS) entry which is preliminary data.</text>
</comment>
<evidence type="ECO:0000313" key="3">
    <source>
        <dbReference type="EMBL" id="MCR8827912.1"/>
    </source>
</evidence>
<accession>A0ABT1Z441</accession>
<gene>
    <name evidence="3" type="ORF">NTA49_15330</name>
</gene>
<keyword evidence="2" id="KW-0472">Membrane</keyword>
<feature type="transmembrane region" description="Helical" evidence="2">
    <location>
        <begin position="6"/>
        <end position="33"/>
    </location>
</feature>
<name>A0ABT1Z441_9RHOB</name>
<dbReference type="EMBL" id="JANKJG010000013">
    <property type="protein sequence ID" value="MCR8827912.1"/>
    <property type="molecule type" value="Genomic_DNA"/>
</dbReference>
<dbReference type="InterPro" id="IPR005133">
    <property type="entry name" value="PhaG_MnhG_YufB"/>
</dbReference>
<feature type="region of interest" description="Disordered" evidence="1">
    <location>
        <begin position="99"/>
        <end position="130"/>
    </location>
</feature>
<feature type="transmembrane region" description="Helical" evidence="2">
    <location>
        <begin position="69"/>
        <end position="90"/>
    </location>
</feature>
<reference evidence="3" key="1">
    <citation type="submission" date="2022-07" db="EMBL/GenBank/DDBJ databases">
        <title>Pseudosulfitobacter sp. strain AP-MA-4, whole genome sequence.</title>
        <authorList>
            <person name="Jiang Y."/>
        </authorList>
    </citation>
    <scope>NUCLEOTIDE SEQUENCE</scope>
    <source>
        <strain evidence="3">AP-MA-4</strain>
    </source>
</reference>
<sequence>MTAETIGTYAVAIFLLIGSAFVLIGVIGLLKFSDPMTRLHAPTKVGTIGIGMLLMASMVHSFVAGEGSLHELLIMAFLFVTAPISANFIAKVNIHQAVSDAPPRPPRDDTWATLNSPDSDDEDLENRGQA</sequence>
<dbReference type="NCBIfam" id="NF009316">
    <property type="entry name" value="PRK12674.1-5"/>
    <property type="match status" value="1"/>
</dbReference>
<evidence type="ECO:0000256" key="2">
    <source>
        <dbReference type="SAM" id="Phobius"/>
    </source>
</evidence>